<sequence length="386" mass="41082">MTGPGSFAELNKGDDKQKNWFEQLAGRGSSWVGSAQDLADATSPPEIAVATVKSRAELLQTIASPGKALADNGLGFLVSLVMSPLVEIAEWAVGDPEQMRATGEGWAKVGSWLDEVAIAERRRAAATEAVWVGAAATAFRAQMESFATAVDGLADDVREIKEVLDTIADLFDMLVEFFIEAITELVIGVLVQWLAAIAAAWLTAGTSTAMAMSATFARVGGTAARLSTKAASVQRQLFGLVEQLEKNLVRVRGTGGIRHVLNEMEKLRGGRWFEKQGMTQLDRSSRVGRIFTNADYATESLASATDNRFIRGTTGPAALAANISEGILSTMVGGTTRLGKAATTAGIAVGTDVAIEKGAEHVYDKATDPKKSKEERRADQQRGFDL</sequence>
<dbReference type="Gene3D" id="1.10.287.1060">
    <property type="entry name" value="ESAT-6-like"/>
    <property type="match status" value="1"/>
</dbReference>
<accession>A0ABP7RU13</accession>
<dbReference type="EMBL" id="BAABAL010000006">
    <property type="protein sequence ID" value="GAA4002225.1"/>
    <property type="molecule type" value="Genomic_DNA"/>
</dbReference>
<proteinExistence type="predicted"/>
<evidence type="ECO:0000256" key="1">
    <source>
        <dbReference type="SAM" id="MobiDB-lite"/>
    </source>
</evidence>
<dbReference type="SUPFAM" id="SSF140453">
    <property type="entry name" value="EsxAB dimer-like"/>
    <property type="match status" value="1"/>
</dbReference>
<name>A0ABP7RU13_9PSEU</name>
<dbReference type="Proteomes" id="UP001501747">
    <property type="component" value="Unassembled WGS sequence"/>
</dbReference>
<comment type="caution">
    <text evidence="2">The sequence shown here is derived from an EMBL/GenBank/DDBJ whole genome shotgun (WGS) entry which is preliminary data.</text>
</comment>
<protein>
    <submittedName>
        <fullName evidence="2">Uncharacterized protein</fullName>
    </submittedName>
</protein>
<organism evidence="2 3">
    <name type="scientific">Allokutzneria multivorans</name>
    <dbReference type="NCBI Taxonomy" id="1142134"/>
    <lineage>
        <taxon>Bacteria</taxon>
        <taxon>Bacillati</taxon>
        <taxon>Actinomycetota</taxon>
        <taxon>Actinomycetes</taxon>
        <taxon>Pseudonocardiales</taxon>
        <taxon>Pseudonocardiaceae</taxon>
        <taxon>Allokutzneria</taxon>
    </lineage>
</organism>
<reference evidence="3" key="1">
    <citation type="journal article" date="2019" name="Int. J. Syst. Evol. Microbiol.">
        <title>The Global Catalogue of Microorganisms (GCM) 10K type strain sequencing project: providing services to taxonomists for standard genome sequencing and annotation.</title>
        <authorList>
            <consortium name="The Broad Institute Genomics Platform"/>
            <consortium name="The Broad Institute Genome Sequencing Center for Infectious Disease"/>
            <person name="Wu L."/>
            <person name="Ma J."/>
        </authorList>
    </citation>
    <scope>NUCLEOTIDE SEQUENCE [LARGE SCALE GENOMIC DNA]</scope>
    <source>
        <strain evidence="3">JCM 17342</strain>
    </source>
</reference>
<dbReference type="InterPro" id="IPR036689">
    <property type="entry name" value="ESAT-6-like_sf"/>
</dbReference>
<keyword evidence="3" id="KW-1185">Reference proteome</keyword>
<evidence type="ECO:0000313" key="3">
    <source>
        <dbReference type="Proteomes" id="UP001501747"/>
    </source>
</evidence>
<dbReference type="RefSeq" id="WP_344873745.1">
    <property type="nucleotide sequence ID" value="NZ_BAABAL010000006.1"/>
</dbReference>
<evidence type="ECO:0000313" key="2">
    <source>
        <dbReference type="EMBL" id="GAA4002225.1"/>
    </source>
</evidence>
<gene>
    <name evidence="2" type="ORF">GCM10022247_23730</name>
</gene>
<feature type="region of interest" description="Disordered" evidence="1">
    <location>
        <begin position="364"/>
        <end position="386"/>
    </location>
</feature>